<dbReference type="SMART" id="SM00231">
    <property type="entry name" value="FA58C"/>
    <property type="match status" value="4"/>
</dbReference>
<dbReference type="CDD" id="cd00057">
    <property type="entry name" value="FA58C"/>
    <property type="match status" value="4"/>
</dbReference>
<dbReference type="PANTHER" id="PTHR24543">
    <property type="entry name" value="MULTICOPPER OXIDASE-RELATED"/>
    <property type="match status" value="1"/>
</dbReference>
<dbReference type="SUPFAM" id="SSF49785">
    <property type="entry name" value="Galactose-binding domain-like"/>
    <property type="match status" value="4"/>
</dbReference>
<feature type="domain" description="F5/8 type C" evidence="2">
    <location>
        <begin position="452"/>
        <end position="606"/>
    </location>
</feature>
<comment type="caution">
    <text evidence="3">The sequence shown here is derived from an EMBL/GenBank/DDBJ whole genome shotgun (WGS) entry which is preliminary data.</text>
</comment>
<dbReference type="PROSITE" id="PS50022">
    <property type="entry name" value="FA58C_3"/>
    <property type="match status" value="4"/>
</dbReference>
<feature type="compositionally biased region" description="Polar residues" evidence="1">
    <location>
        <begin position="1"/>
        <end position="15"/>
    </location>
</feature>
<dbReference type="EMBL" id="CALNXK010000677">
    <property type="protein sequence ID" value="CAH3189055.1"/>
    <property type="molecule type" value="Genomic_DNA"/>
</dbReference>
<gene>
    <name evidence="3" type="ORF">PLOB_00042097</name>
</gene>
<evidence type="ECO:0000256" key="1">
    <source>
        <dbReference type="SAM" id="MobiDB-lite"/>
    </source>
</evidence>
<dbReference type="InterPro" id="IPR000421">
    <property type="entry name" value="FA58C"/>
</dbReference>
<feature type="non-terminal residue" evidence="3">
    <location>
        <position position="612"/>
    </location>
</feature>
<keyword evidence="4" id="KW-1185">Reference proteome</keyword>
<evidence type="ECO:0000313" key="3">
    <source>
        <dbReference type="EMBL" id="CAH3189055.1"/>
    </source>
</evidence>
<dbReference type="PROSITE" id="PS01285">
    <property type="entry name" value="FA58C_1"/>
    <property type="match status" value="3"/>
</dbReference>
<dbReference type="Pfam" id="PF00754">
    <property type="entry name" value="F5_F8_type_C"/>
    <property type="match status" value="4"/>
</dbReference>
<dbReference type="Proteomes" id="UP001159405">
    <property type="component" value="Unassembled WGS sequence"/>
</dbReference>
<evidence type="ECO:0000313" key="4">
    <source>
        <dbReference type="Proteomes" id="UP001159405"/>
    </source>
</evidence>
<feature type="region of interest" description="Disordered" evidence="1">
    <location>
        <begin position="1"/>
        <end position="24"/>
    </location>
</feature>
<name>A0ABN8SDK3_9CNID</name>
<protein>
    <recommendedName>
        <fullName evidence="2">F5/8 type C domain-containing protein</fullName>
    </recommendedName>
</protein>
<feature type="domain" description="F5/8 type C" evidence="2">
    <location>
        <begin position="1"/>
        <end position="147"/>
    </location>
</feature>
<proteinExistence type="predicted"/>
<organism evidence="3 4">
    <name type="scientific">Porites lobata</name>
    <dbReference type="NCBI Taxonomy" id="104759"/>
    <lineage>
        <taxon>Eukaryota</taxon>
        <taxon>Metazoa</taxon>
        <taxon>Cnidaria</taxon>
        <taxon>Anthozoa</taxon>
        <taxon>Hexacorallia</taxon>
        <taxon>Scleractinia</taxon>
        <taxon>Fungiina</taxon>
        <taxon>Poritidae</taxon>
        <taxon>Porites</taxon>
    </lineage>
</organism>
<accession>A0ABN8SDK3</accession>
<reference evidence="3 4" key="1">
    <citation type="submission" date="2022-05" db="EMBL/GenBank/DDBJ databases">
        <authorList>
            <consortium name="Genoscope - CEA"/>
            <person name="William W."/>
        </authorList>
    </citation>
    <scope>NUCLEOTIDE SEQUENCE [LARGE SCALE GENOMIC DNA]</scope>
</reference>
<dbReference type="PROSITE" id="PS01286">
    <property type="entry name" value="FA58C_2"/>
    <property type="match status" value="4"/>
</dbReference>
<feature type="domain" description="F5/8 type C" evidence="2">
    <location>
        <begin position="150"/>
        <end position="302"/>
    </location>
</feature>
<feature type="domain" description="F5/8 type C" evidence="2">
    <location>
        <begin position="305"/>
        <end position="449"/>
    </location>
</feature>
<dbReference type="Gene3D" id="2.60.120.260">
    <property type="entry name" value="Galactose-binding domain-like"/>
    <property type="match status" value="4"/>
</dbReference>
<evidence type="ECO:0000259" key="2">
    <source>
        <dbReference type="PROSITE" id="PS50022"/>
    </source>
</evidence>
<dbReference type="InterPro" id="IPR008979">
    <property type="entry name" value="Galactose-bd-like_sf"/>
</dbReference>
<sequence length="612" mass="68398">MENNAISDGQISASSEVDEDHAANQARLHAKISGSKGGGWSALKNDPNQWLQVDLGTYTRVTHVATQGRNSFSGWVTKYLLQYSDDGFIFRSYEEAANASAMIFGGNKDSDTVVYNILKPPITARFIRILPLEWHSQISLRIEIYGCPGCVRSLGMENQAISGAQVTASSQMDNTHSAREARLHSKSDGNQRGGWVALKNDLNQWLQVDLGTFTRVTRVATQGRDGYDQWVTKYRLQYSDDGDTFHSFKVITIDSAKVFPGNQDNSTVVYNPLSPPVTTRFIRLIPVGWHSRISMRIEIYGCPGCTAALGMALRTITDSQISASSKLDNTHSAAQARLHSKAEGSKFGAWSALENDHHPWLQIDFGSSTKITRLATQGRNGFNEWVTRYTLEFCEDGVNFHPYKAFQGNQDSDTVVYHTLIPPITARFIRLLPLEWHNHVSLRTEVYGCPGCVDPLGMDSGAITDAQISASSQWDNNHAASRARLHMRYQKRGSKRGAWSSRTNDLNQWLQINLGGYTTLTRVATQGRSDHDQWVTKYRLQYSDDGVIFQFYKEPHQTSAKVFTGNDDSDTVVYNALSPPVTTMFVRVLPIAWNSRISMRIELYGCPGNLSK</sequence>